<keyword evidence="7" id="KW-1133">Transmembrane helix</keyword>
<organism evidence="9 10">
    <name type="scientific">Poecilia formosa</name>
    <name type="common">Amazon molly</name>
    <name type="synonym">Limia formosa</name>
    <dbReference type="NCBI Taxonomy" id="48698"/>
    <lineage>
        <taxon>Eukaryota</taxon>
        <taxon>Metazoa</taxon>
        <taxon>Chordata</taxon>
        <taxon>Craniata</taxon>
        <taxon>Vertebrata</taxon>
        <taxon>Euteleostomi</taxon>
        <taxon>Actinopterygii</taxon>
        <taxon>Neopterygii</taxon>
        <taxon>Teleostei</taxon>
        <taxon>Neoteleostei</taxon>
        <taxon>Acanthomorphata</taxon>
        <taxon>Ovalentaria</taxon>
        <taxon>Atherinomorphae</taxon>
        <taxon>Cyprinodontiformes</taxon>
        <taxon>Poeciliidae</taxon>
        <taxon>Poeciliinae</taxon>
        <taxon>Poecilia</taxon>
    </lineage>
</organism>
<dbReference type="InterPro" id="IPR003599">
    <property type="entry name" value="Ig_sub"/>
</dbReference>
<evidence type="ECO:0000256" key="1">
    <source>
        <dbReference type="ARBA" id="ARBA00004370"/>
    </source>
</evidence>
<dbReference type="SMART" id="SM00409">
    <property type="entry name" value="IG"/>
    <property type="match status" value="1"/>
</dbReference>
<dbReference type="FunFam" id="2.60.40.10:FF:000142">
    <property type="entry name" value="V-set domain-containing T-cell activation inhibitor 1"/>
    <property type="match status" value="1"/>
</dbReference>
<evidence type="ECO:0000256" key="6">
    <source>
        <dbReference type="ARBA" id="ARBA00023319"/>
    </source>
</evidence>
<name>A0A087X491_POEFO</name>
<dbReference type="Proteomes" id="UP000028760">
    <property type="component" value="Unassembled WGS sequence"/>
</dbReference>
<dbReference type="OMA" id="IGVVEWN"/>
<evidence type="ECO:0000259" key="8">
    <source>
        <dbReference type="PROSITE" id="PS50835"/>
    </source>
</evidence>
<dbReference type="SUPFAM" id="SSF48726">
    <property type="entry name" value="Immunoglobulin"/>
    <property type="match status" value="1"/>
</dbReference>
<evidence type="ECO:0000256" key="7">
    <source>
        <dbReference type="SAM" id="Phobius"/>
    </source>
</evidence>
<keyword evidence="10" id="KW-1185">Reference proteome</keyword>
<dbReference type="GO" id="GO:0050852">
    <property type="term" value="P:T cell receptor signaling pathway"/>
    <property type="evidence" value="ECO:0007669"/>
    <property type="project" value="TreeGrafter"/>
</dbReference>
<feature type="transmembrane region" description="Helical" evidence="7">
    <location>
        <begin position="145"/>
        <end position="170"/>
    </location>
</feature>
<keyword evidence="6" id="KW-0393">Immunoglobulin domain</keyword>
<reference evidence="9" key="2">
    <citation type="submission" date="2025-08" db="UniProtKB">
        <authorList>
            <consortium name="Ensembl"/>
        </authorList>
    </citation>
    <scope>IDENTIFICATION</scope>
</reference>
<dbReference type="Ensembl" id="ENSPFOT00000000595.1">
    <property type="protein sequence ID" value="ENSPFOP00000000594.1"/>
    <property type="gene ID" value="ENSPFOG00000000650.1"/>
</dbReference>
<dbReference type="InterPro" id="IPR050504">
    <property type="entry name" value="IgSF_BTN/MOG"/>
</dbReference>
<dbReference type="InterPro" id="IPR013783">
    <property type="entry name" value="Ig-like_fold"/>
</dbReference>
<comment type="subcellular location">
    <subcellularLocation>
        <location evidence="1">Membrane</location>
    </subcellularLocation>
</comment>
<dbReference type="GO" id="GO:0009897">
    <property type="term" value="C:external side of plasma membrane"/>
    <property type="evidence" value="ECO:0007669"/>
    <property type="project" value="TreeGrafter"/>
</dbReference>
<keyword evidence="3 7" id="KW-0472">Membrane</keyword>
<dbReference type="GeneTree" id="ENSGT00940000169709"/>
<dbReference type="EMBL" id="AYCK01016258">
    <property type="status" value="NOT_ANNOTATED_CDS"/>
    <property type="molecule type" value="Genomic_DNA"/>
</dbReference>
<dbReference type="GO" id="GO:1903037">
    <property type="term" value="P:regulation of leukocyte cell-cell adhesion"/>
    <property type="evidence" value="ECO:0007669"/>
    <property type="project" value="UniProtKB-ARBA"/>
</dbReference>
<dbReference type="InterPro" id="IPR036179">
    <property type="entry name" value="Ig-like_dom_sf"/>
</dbReference>
<dbReference type="SMART" id="SM00406">
    <property type="entry name" value="IGv"/>
    <property type="match status" value="1"/>
</dbReference>
<reference evidence="9" key="3">
    <citation type="submission" date="2025-09" db="UniProtKB">
        <authorList>
            <consortium name="Ensembl"/>
        </authorList>
    </citation>
    <scope>IDENTIFICATION</scope>
</reference>
<evidence type="ECO:0000313" key="10">
    <source>
        <dbReference type="Proteomes" id="UP000028760"/>
    </source>
</evidence>
<evidence type="ECO:0000313" key="9">
    <source>
        <dbReference type="Ensembl" id="ENSPFOP00000000594.1"/>
    </source>
</evidence>
<dbReference type="PROSITE" id="PS50835">
    <property type="entry name" value="IG_LIKE"/>
    <property type="match status" value="1"/>
</dbReference>
<dbReference type="Gene3D" id="2.60.40.10">
    <property type="entry name" value="Immunoglobulins"/>
    <property type="match status" value="1"/>
</dbReference>
<keyword evidence="5" id="KW-0325">Glycoprotein</keyword>
<proteinExistence type="predicted"/>
<dbReference type="InterPro" id="IPR007110">
    <property type="entry name" value="Ig-like_dom"/>
</dbReference>
<feature type="domain" description="Ig-like" evidence="8">
    <location>
        <begin position="1"/>
        <end position="125"/>
    </location>
</feature>
<keyword evidence="7" id="KW-0812">Transmembrane</keyword>
<dbReference type="AlphaFoldDB" id="A0A087X491"/>
<dbReference type="InterPro" id="IPR013106">
    <property type="entry name" value="Ig_V-set"/>
</dbReference>
<dbReference type="GO" id="GO:0001817">
    <property type="term" value="P:regulation of cytokine production"/>
    <property type="evidence" value="ECO:0007669"/>
    <property type="project" value="TreeGrafter"/>
</dbReference>
<evidence type="ECO:0000256" key="4">
    <source>
        <dbReference type="ARBA" id="ARBA00023157"/>
    </source>
</evidence>
<sequence>SITNLMKMLQFLCSVSCRTDQTNITAQPGQDARLPCTSPDNKPALFVEWRRTDLRSEYVLRYRNNKINTENQHPSFRDRVDLLDQQMKGGDVSLVLRNVTTGDRGAYKCRVVQTDRKTDTVFTINLDVETSPGGPDGENRGGSGLVVYVVVGLLALVIIIIAASVAACFIHKKDKSQNSNQSS</sequence>
<protein>
    <recommendedName>
        <fullName evidence="8">Ig-like domain-containing protein</fullName>
    </recommendedName>
</protein>
<evidence type="ECO:0000256" key="2">
    <source>
        <dbReference type="ARBA" id="ARBA00022729"/>
    </source>
</evidence>
<reference evidence="10" key="1">
    <citation type="submission" date="2013-10" db="EMBL/GenBank/DDBJ databases">
        <authorList>
            <person name="Schartl M."/>
            <person name="Warren W."/>
        </authorList>
    </citation>
    <scope>NUCLEOTIDE SEQUENCE [LARGE SCALE GENOMIC DNA]</scope>
    <source>
        <strain evidence="10">female</strain>
    </source>
</reference>
<dbReference type="GO" id="GO:0050863">
    <property type="term" value="P:regulation of T cell activation"/>
    <property type="evidence" value="ECO:0007669"/>
    <property type="project" value="UniProtKB-ARBA"/>
</dbReference>
<accession>A0A087X491</accession>
<dbReference type="STRING" id="48698.ENSPFOP00000000594"/>
<dbReference type="GO" id="GO:0005102">
    <property type="term" value="F:signaling receptor binding"/>
    <property type="evidence" value="ECO:0007669"/>
    <property type="project" value="TreeGrafter"/>
</dbReference>
<evidence type="ECO:0000256" key="3">
    <source>
        <dbReference type="ARBA" id="ARBA00023136"/>
    </source>
</evidence>
<keyword evidence="2" id="KW-0732">Signal</keyword>
<dbReference type="PANTHER" id="PTHR24100">
    <property type="entry name" value="BUTYROPHILIN"/>
    <property type="match status" value="1"/>
</dbReference>
<dbReference type="Pfam" id="PF07686">
    <property type="entry name" value="V-set"/>
    <property type="match status" value="1"/>
</dbReference>
<keyword evidence="4" id="KW-1015">Disulfide bond</keyword>
<dbReference type="PANTHER" id="PTHR24100:SF151">
    <property type="entry name" value="ICOS LIGAND"/>
    <property type="match status" value="1"/>
</dbReference>
<evidence type="ECO:0000256" key="5">
    <source>
        <dbReference type="ARBA" id="ARBA00023180"/>
    </source>
</evidence>